<dbReference type="Gene3D" id="2.20.28.120">
    <property type="entry name" value="Ribosomal protein L33"/>
    <property type="match status" value="1"/>
</dbReference>
<evidence type="ECO:0000313" key="6">
    <source>
        <dbReference type="EMBL" id="OGK04595.1"/>
    </source>
</evidence>
<keyword evidence="2 5" id="KW-0689">Ribosomal protein</keyword>
<reference evidence="6 7" key="1">
    <citation type="journal article" date="2016" name="Nat. Commun.">
        <title>Thousands of microbial genomes shed light on interconnected biogeochemical processes in an aquifer system.</title>
        <authorList>
            <person name="Anantharaman K."/>
            <person name="Brown C.T."/>
            <person name="Hug L.A."/>
            <person name="Sharon I."/>
            <person name="Castelle C.J."/>
            <person name="Probst A.J."/>
            <person name="Thomas B.C."/>
            <person name="Singh A."/>
            <person name="Wilkins M.J."/>
            <person name="Karaoz U."/>
            <person name="Brodie E.L."/>
            <person name="Williams K.H."/>
            <person name="Hubbard S.S."/>
            <person name="Banfield J.F."/>
        </authorList>
    </citation>
    <scope>NUCLEOTIDE SEQUENCE [LARGE SCALE GENOMIC DNA]</scope>
</reference>
<evidence type="ECO:0000256" key="2">
    <source>
        <dbReference type="ARBA" id="ARBA00022980"/>
    </source>
</evidence>
<dbReference type="NCBIfam" id="TIGR01023">
    <property type="entry name" value="rpmG_bact"/>
    <property type="match status" value="1"/>
</dbReference>
<organism evidence="6 7">
    <name type="scientific">Candidatus Raymondbacteria bacterium RIFOXYD12_FULL_49_13</name>
    <dbReference type="NCBI Taxonomy" id="1817890"/>
    <lineage>
        <taxon>Bacteria</taxon>
        <taxon>Raymondiibacteriota</taxon>
    </lineage>
</organism>
<accession>A0A1F7FD32</accession>
<dbReference type="EMBL" id="MFYX01000067">
    <property type="protein sequence ID" value="OGK04595.1"/>
    <property type="molecule type" value="Genomic_DNA"/>
</dbReference>
<dbReference type="NCBIfam" id="NF001764">
    <property type="entry name" value="PRK00504.1"/>
    <property type="match status" value="1"/>
</dbReference>
<name>A0A1F7FD32_UNCRA</name>
<dbReference type="AlphaFoldDB" id="A0A1F7FD32"/>
<sequence>MRDIITLECTVCKDRNYSTDKNKRTHSERAEFKKFCRKCNKHTAHKETR</sequence>
<dbReference type="GO" id="GO:0005840">
    <property type="term" value="C:ribosome"/>
    <property type="evidence" value="ECO:0007669"/>
    <property type="project" value="UniProtKB-KW"/>
</dbReference>
<dbReference type="Pfam" id="PF00471">
    <property type="entry name" value="Ribosomal_L33"/>
    <property type="match status" value="1"/>
</dbReference>
<evidence type="ECO:0000256" key="3">
    <source>
        <dbReference type="ARBA" id="ARBA00023274"/>
    </source>
</evidence>
<proteinExistence type="inferred from homology"/>
<dbReference type="HAMAP" id="MF_00294">
    <property type="entry name" value="Ribosomal_bL33"/>
    <property type="match status" value="1"/>
</dbReference>
<evidence type="ECO:0000256" key="5">
    <source>
        <dbReference type="HAMAP-Rule" id="MF_00294"/>
    </source>
</evidence>
<dbReference type="PANTHER" id="PTHR43168">
    <property type="entry name" value="50S RIBOSOMAL PROTEIN L33, CHLOROPLASTIC"/>
    <property type="match status" value="1"/>
</dbReference>
<dbReference type="SUPFAM" id="SSF57829">
    <property type="entry name" value="Zn-binding ribosomal proteins"/>
    <property type="match status" value="1"/>
</dbReference>
<comment type="caution">
    <text evidence="6">The sequence shown here is derived from an EMBL/GenBank/DDBJ whole genome shotgun (WGS) entry which is preliminary data.</text>
</comment>
<dbReference type="GO" id="GO:0003735">
    <property type="term" value="F:structural constituent of ribosome"/>
    <property type="evidence" value="ECO:0007669"/>
    <property type="project" value="InterPro"/>
</dbReference>
<evidence type="ECO:0000313" key="7">
    <source>
        <dbReference type="Proteomes" id="UP000179243"/>
    </source>
</evidence>
<dbReference type="PANTHER" id="PTHR43168:SF2">
    <property type="entry name" value="LARGE RIBOSOMAL SUBUNIT PROTEIN BL33C"/>
    <property type="match status" value="1"/>
</dbReference>
<dbReference type="GO" id="GO:0005737">
    <property type="term" value="C:cytoplasm"/>
    <property type="evidence" value="ECO:0007669"/>
    <property type="project" value="UniProtKB-ARBA"/>
</dbReference>
<keyword evidence="3 5" id="KW-0687">Ribonucleoprotein</keyword>
<dbReference type="InterPro" id="IPR001705">
    <property type="entry name" value="Ribosomal_bL33"/>
</dbReference>
<dbReference type="GO" id="GO:1990904">
    <property type="term" value="C:ribonucleoprotein complex"/>
    <property type="evidence" value="ECO:0007669"/>
    <property type="project" value="UniProtKB-KW"/>
</dbReference>
<evidence type="ECO:0000256" key="4">
    <source>
        <dbReference type="ARBA" id="ARBA00035176"/>
    </source>
</evidence>
<evidence type="ECO:0000256" key="1">
    <source>
        <dbReference type="ARBA" id="ARBA00007596"/>
    </source>
</evidence>
<dbReference type="InterPro" id="IPR011332">
    <property type="entry name" value="Ribosomal_zn-bd"/>
</dbReference>
<comment type="similarity">
    <text evidence="1 5">Belongs to the bacterial ribosomal protein bL33 family.</text>
</comment>
<gene>
    <name evidence="5" type="primary">rpmG</name>
    <name evidence="6" type="ORF">A2519_20655</name>
</gene>
<dbReference type="NCBIfam" id="NF001860">
    <property type="entry name" value="PRK00595.1"/>
    <property type="match status" value="1"/>
</dbReference>
<protein>
    <recommendedName>
        <fullName evidence="4 5">Large ribosomal subunit protein bL33</fullName>
    </recommendedName>
</protein>
<dbReference type="GO" id="GO:0006412">
    <property type="term" value="P:translation"/>
    <property type="evidence" value="ECO:0007669"/>
    <property type="project" value="UniProtKB-UniRule"/>
</dbReference>
<dbReference type="Proteomes" id="UP000179243">
    <property type="component" value="Unassembled WGS sequence"/>
</dbReference>
<dbReference type="InterPro" id="IPR038584">
    <property type="entry name" value="Ribosomal_bL33_sf"/>
</dbReference>